<proteinExistence type="predicted"/>
<reference evidence="2 3" key="1">
    <citation type="submission" date="2024-11" db="EMBL/GenBank/DDBJ databases">
        <title>Adaptive evolution of stress response genes in parasites aligns with host niche diversity.</title>
        <authorList>
            <person name="Hahn C."/>
            <person name="Resl P."/>
        </authorList>
    </citation>
    <scope>NUCLEOTIDE SEQUENCE [LARGE SCALE GENOMIC DNA]</scope>
    <source>
        <strain evidence="2">EGGRZ-B1_66</strain>
        <tissue evidence="2">Body</tissue>
    </source>
</reference>
<evidence type="ECO:0000259" key="1">
    <source>
        <dbReference type="PROSITE" id="PS50948"/>
    </source>
</evidence>
<sequence>METKLCCCPNKDVVEEKCHNDIYKNITTTFYRFDVDRLRCFKAIRLRTLKMDCNPPQVVNRPCDLNTCAKPTYHLSWTPKNCTCQSGVKVTYAQCCDLYKPYTESSCNAINGSITTKEITYNFNIETGKFEKDETYKSVITICDKPSQKIGACVEDAAGNKYREVISTSYTRHACECAEHITHTREQCGCPPPITTNECVDNDKLISKVTQFTLTQNACTNNTHVSNTSRVELQCTQGEMPTCSCKESKTVFNDMILKNSTLTGSCSNNTKVLTMEKYQLVGCVCKKQFIKIPINCTHCEDSLSEPECLQILNKGECIRTDKSILCQHTCGYCGRHNTELDYHVTPGADLNLPPSDQMPKGKVILEEVPFNSLETCIKNCINHTSCTSFVADQQSNTCRLYHPNVNTLKLIPDDKEPLVFNQQKYYVELRPKHLECPPSTIQQTSGECKCMDILVNGQNGTSNQLCVKNVTVTSYRSSFAESCVKETLNKTALCQPIDRAPSKTCQTSLEKGQCKDKTVNSECQYTCSNSSVTCNRELNVERCVKNGNKTYHMVVDHLKMSPQDGFCEVRISTHETGAPCPKADGDYTVRFVGPCVKGTRTLTNVEYEPCQCDHQGYVPKISTSTAKCGDCCADVRHQLTTCVEGVRYHNMTFFEDIDGCCKEKQLRNSYKCYPEKCQKDKLIHTVCSYGKQIATTVFHVGSACARQHFSALRECALP</sequence>
<accession>A0ABD2QGQ1</accession>
<comment type="caution">
    <text evidence="2">The sequence shown here is derived from an EMBL/GenBank/DDBJ whole genome shotgun (WGS) entry which is preliminary data.</text>
</comment>
<name>A0ABD2QGQ1_9PLAT</name>
<evidence type="ECO:0000313" key="2">
    <source>
        <dbReference type="EMBL" id="KAL3317556.1"/>
    </source>
</evidence>
<feature type="domain" description="Apple" evidence="1">
    <location>
        <begin position="333"/>
        <end position="424"/>
    </location>
</feature>
<dbReference type="PROSITE" id="PS50948">
    <property type="entry name" value="PAN"/>
    <property type="match status" value="1"/>
</dbReference>
<organism evidence="2 3">
    <name type="scientific">Cichlidogyrus casuarinus</name>
    <dbReference type="NCBI Taxonomy" id="1844966"/>
    <lineage>
        <taxon>Eukaryota</taxon>
        <taxon>Metazoa</taxon>
        <taxon>Spiralia</taxon>
        <taxon>Lophotrochozoa</taxon>
        <taxon>Platyhelminthes</taxon>
        <taxon>Monogenea</taxon>
        <taxon>Monopisthocotylea</taxon>
        <taxon>Dactylogyridea</taxon>
        <taxon>Ancyrocephalidae</taxon>
        <taxon>Cichlidogyrus</taxon>
    </lineage>
</organism>
<keyword evidence="3" id="KW-1185">Reference proteome</keyword>
<gene>
    <name evidence="2" type="ORF">Ciccas_003786</name>
</gene>
<protein>
    <recommendedName>
        <fullName evidence="1">Apple domain-containing protein</fullName>
    </recommendedName>
</protein>
<dbReference type="InterPro" id="IPR003609">
    <property type="entry name" value="Pan_app"/>
</dbReference>
<dbReference type="AlphaFoldDB" id="A0ABD2QGQ1"/>
<evidence type="ECO:0000313" key="3">
    <source>
        <dbReference type="Proteomes" id="UP001626550"/>
    </source>
</evidence>
<dbReference type="Proteomes" id="UP001626550">
    <property type="component" value="Unassembled WGS sequence"/>
</dbReference>
<dbReference type="EMBL" id="JBJKFK010000366">
    <property type="protein sequence ID" value="KAL3317556.1"/>
    <property type="molecule type" value="Genomic_DNA"/>
</dbReference>